<name>A0ABQ5MSR0_9MICC</name>
<sequence>MATFFLTLYVLIWPLIVAATLFAICKGFFKDWREARQEGRTLI</sequence>
<gene>
    <name evidence="2" type="ORF">AHIS1636_14220</name>
</gene>
<comment type="caution">
    <text evidence="2">The sequence shown here is derived from an EMBL/GenBank/DDBJ whole genome shotgun (WGS) entry which is preliminary data.</text>
</comment>
<evidence type="ECO:0000313" key="3">
    <source>
        <dbReference type="Proteomes" id="UP001209654"/>
    </source>
</evidence>
<feature type="transmembrane region" description="Helical" evidence="1">
    <location>
        <begin position="6"/>
        <end position="29"/>
    </location>
</feature>
<dbReference type="InterPro" id="IPR049820">
    <property type="entry name" value="Trnsprt_adja_ssu-like"/>
</dbReference>
<protein>
    <submittedName>
        <fullName evidence="2">Uncharacterized protein</fullName>
    </submittedName>
</protein>
<evidence type="ECO:0000256" key="1">
    <source>
        <dbReference type="SAM" id="Phobius"/>
    </source>
</evidence>
<accession>A0ABQ5MSR0</accession>
<organism evidence="2 3">
    <name type="scientific">Arthrobacter mangrovi</name>
    <dbReference type="NCBI Taxonomy" id="2966350"/>
    <lineage>
        <taxon>Bacteria</taxon>
        <taxon>Bacillati</taxon>
        <taxon>Actinomycetota</taxon>
        <taxon>Actinomycetes</taxon>
        <taxon>Micrococcales</taxon>
        <taxon>Micrococcaceae</taxon>
        <taxon>Arthrobacter</taxon>
    </lineage>
</organism>
<reference evidence="2 3" key="1">
    <citation type="journal article" date="2023" name="Int. J. Syst. Evol. Microbiol.">
        <title>Arthrobacter mangrovi sp. nov., an actinobacterium isolated from the rhizosphere of a mangrove.</title>
        <authorList>
            <person name="Hamada M."/>
            <person name="Saitou S."/>
            <person name="Enomoto N."/>
            <person name="Nanri K."/>
            <person name="Hidaka K."/>
            <person name="Miura T."/>
            <person name="Tamura T."/>
        </authorList>
    </citation>
    <scope>NUCLEOTIDE SEQUENCE [LARGE SCALE GENOMIC DNA]</scope>
    <source>
        <strain evidence="2 3">NBRC 112813</strain>
    </source>
</reference>
<keyword evidence="1" id="KW-1133">Transmembrane helix</keyword>
<proteinExistence type="predicted"/>
<evidence type="ECO:0000313" key="2">
    <source>
        <dbReference type="EMBL" id="GLB66983.1"/>
    </source>
</evidence>
<keyword evidence="1" id="KW-0472">Membrane</keyword>
<keyword evidence="3" id="KW-1185">Reference proteome</keyword>
<keyword evidence="1" id="KW-0812">Transmembrane</keyword>
<dbReference type="EMBL" id="BRVS01000005">
    <property type="protein sequence ID" value="GLB66983.1"/>
    <property type="molecule type" value="Genomic_DNA"/>
</dbReference>
<dbReference type="RefSeq" id="WP_264795118.1">
    <property type="nucleotide sequence ID" value="NZ_BRVS01000005.1"/>
</dbReference>
<dbReference type="Proteomes" id="UP001209654">
    <property type="component" value="Unassembled WGS sequence"/>
</dbReference>
<dbReference type="NCBIfam" id="NF038354">
    <property type="entry name" value="trnsprt_adja_43"/>
    <property type="match status" value="1"/>
</dbReference>